<organism evidence="3 4">
    <name type="scientific">Vibrio alginolyticus</name>
    <dbReference type="NCBI Taxonomy" id="663"/>
    <lineage>
        <taxon>Bacteria</taxon>
        <taxon>Pseudomonadati</taxon>
        <taxon>Pseudomonadota</taxon>
        <taxon>Gammaproteobacteria</taxon>
        <taxon>Vibrionales</taxon>
        <taxon>Vibrionaceae</taxon>
        <taxon>Vibrio</taxon>
    </lineage>
</organism>
<dbReference type="AlphaFoldDB" id="A0A7Y4EYV3"/>
<proteinExistence type="predicted"/>
<dbReference type="RefSeq" id="WP_171345725.1">
    <property type="nucleotide sequence ID" value="NZ_VTYF01000004.1"/>
</dbReference>
<evidence type="ECO:0000259" key="1">
    <source>
        <dbReference type="Pfam" id="PF06527"/>
    </source>
</evidence>
<reference evidence="3 4" key="1">
    <citation type="submission" date="2019-09" db="EMBL/GenBank/DDBJ databases">
        <title>Draft genome sequencing and comparative genomics of hatchery-associated Vibrios.</title>
        <authorList>
            <person name="Kehlet-Delgado H."/>
            <person name="Mueller R.S."/>
        </authorList>
    </citation>
    <scope>NUCLEOTIDE SEQUENCE [LARGE SCALE GENOMIC DNA]</scope>
    <source>
        <strain evidence="3 4">081416A</strain>
    </source>
</reference>
<evidence type="ECO:0000313" key="4">
    <source>
        <dbReference type="Proteomes" id="UP000532247"/>
    </source>
</evidence>
<dbReference type="InterPro" id="IPR032750">
    <property type="entry name" value="TnsD_C"/>
</dbReference>
<dbReference type="Pfam" id="PF15978">
    <property type="entry name" value="TnsD"/>
    <property type="match status" value="1"/>
</dbReference>
<comment type="caution">
    <text evidence="3">The sequence shown here is derived from an EMBL/GenBank/DDBJ whole genome shotgun (WGS) entry which is preliminary data.</text>
</comment>
<dbReference type="Pfam" id="PF06527">
    <property type="entry name" value="TniQ"/>
    <property type="match status" value="1"/>
</dbReference>
<evidence type="ECO:0000313" key="3">
    <source>
        <dbReference type="EMBL" id="NOI09145.1"/>
    </source>
</evidence>
<feature type="domain" description="Transposon Tn7 transposition protein TnsD C-terminal" evidence="2">
    <location>
        <begin position="320"/>
        <end position="442"/>
    </location>
</feature>
<accession>A0A7Y4EYV3</accession>
<protein>
    <submittedName>
        <fullName evidence="3">Transcriptional antiterminator</fullName>
    </submittedName>
</protein>
<gene>
    <name evidence="3" type="ORF">F0254_09740</name>
</gene>
<dbReference type="Proteomes" id="UP000532247">
    <property type="component" value="Unassembled WGS sequence"/>
</dbReference>
<name>A0A7Y4EYV3_VIBAL</name>
<feature type="domain" description="TniQ" evidence="1">
    <location>
        <begin position="5"/>
        <end position="160"/>
    </location>
</feature>
<evidence type="ECO:0000259" key="2">
    <source>
        <dbReference type="Pfam" id="PF15978"/>
    </source>
</evidence>
<dbReference type="EMBL" id="VTYF01000004">
    <property type="protein sequence ID" value="NOI09145.1"/>
    <property type="molecule type" value="Genomic_DNA"/>
</dbReference>
<dbReference type="InterPro" id="IPR009492">
    <property type="entry name" value="TniQ"/>
</dbReference>
<sequence>MLAHFPRAQKDELLTSLLARFIQQVGIKDDKVALDVLFDSRMVVPSPFLQGHIKQLTEQVGHIWHIHPKTIIERYTLLPLFRPFLPSYRYKMLQTDLLHYRTNLSTVHAGISASVINWPISYKICPQCWLEQQSILGYTYWQRLFQSPGVSVCPTHGVSLLDTEISIHSPHRHRFVGTSCYQCPTRLSEVATSDELNLAIMVEKLLYSKIDYVSPRQWTHYYQQLARDVGAMNGARIDHRRIAVAVRKAWSEDWLSQQGLALSGENTWLVAMFRKHRRMFSYLQHFIVWLSLRKNSIDLHAEFNQARSMPSVNLYAVAMNTTKNVSKRDEYRREWLRLITSLKGVSLKQVRATILGRRIFSWLYRYDSEWLGSHKPLPLYKYKNKRVNWHKRDLQLVRALLGVKNKADNELKGPRHSKSWFTSNASCKSLIEKKLHKLPLCSLFFDRYIESVEEYQTRRLCRVMVQLIEHKDIKRPVCEIERLAGLSRQRSRKPAREVLRLDIPAWQRAEIFS</sequence>